<dbReference type="Proteomes" id="UP000595703">
    <property type="component" value="Chromosome"/>
</dbReference>
<accession>A0A7U3VRQ8</accession>
<organism evidence="2 3">
    <name type="scientific">Actinacidiphila reveromycinica</name>
    <dbReference type="NCBI Taxonomy" id="659352"/>
    <lineage>
        <taxon>Bacteria</taxon>
        <taxon>Bacillati</taxon>
        <taxon>Actinomycetota</taxon>
        <taxon>Actinomycetes</taxon>
        <taxon>Kitasatosporales</taxon>
        <taxon>Streptomycetaceae</taxon>
        <taxon>Actinacidiphila</taxon>
    </lineage>
</organism>
<feature type="compositionally biased region" description="Gly residues" evidence="1">
    <location>
        <begin position="200"/>
        <end position="228"/>
    </location>
</feature>
<evidence type="ECO:0000256" key="1">
    <source>
        <dbReference type="SAM" id="MobiDB-lite"/>
    </source>
</evidence>
<evidence type="ECO:0008006" key="4">
    <source>
        <dbReference type="Google" id="ProtNLM"/>
    </source>
</evidence>
<proteinExistence type="predicted"/>
<reference evidence="2 3" key="1">
    <citation type="journal article" date="2010" name="J. Bacteriol.">
        <title>Biochemical characterization of a novel indole prenyltransferase from Streptomyces sp. SN-593.</title>
        <authorList>
            <person name="Takahashi S."/>
            <person name="Takagi H."/>
            <person name="Toyoda A."/>
            <person name="Uramoto M."/>
            <person name="Nogawa T."/>
            <person name="Ueki M."/>
            <person name="Sakaki Y."/>
            <person name="Osada H."/>
        </authorList>
    </citation>
    <scope>NUCLEOTIDE SEQUENCE [LARGE SCALE GENOMIC DNA]</scope>
    <source>
        <strain evidence="2 3">SN-593</strain>
    </source>
</reference>
<reference evidence="2 3" key="2">
    <citation type="journal article" date="2011" name="J. Antibiot.">
        <title>Furaquinocins I and J: novel polyketide isoprenoid hybrid compounds from Streptomyces reveromyceticus SN-593.</title>
        <authorList>
            <person name="Panthee S."/>
            <person name="Takahashi S."/>
            <person name="Takagi H."/>
            <person name="Nogawa T."/>
            <person name="Oowada E."/>
            <person name="Uramoto M."/>
            <person name="Osada H."/>
        </authorList>
    </citation>
    <scope>NUCLEOTIDE SEQUENCE [LARGE SCALE GENOMIC DNA]</scope>
    <source>
        <strain evidence="2 3">SN-593</strain>
    </source>
</reference>
<reference evidence="2 3" key="4">
    <citation type="journal article" date="2020" name="Sci. Rep.">
        <title>beta-carboline chemical signals induce reveromycin production through a LuxR family regulator in Streptomyces sp. SN-593.</title>
        <authorList>
            <person name="Panthee S."/>
            <person name="Kito N."/>
            <person name="Hayashi T."/>
            <person name="Shimizu T."/>
            <person name="Ishikawa J."/>
            <person name="Hamamoto H."/>
            <person name="Osada H."/>
            <person name="Takahashi S."/>
        </authorList>
    </citation>
    <scope>NUCLEOTIDE SEQUENCE [LARGE SCALE GENOMIC DNA]</scope>
    <source>
        <strain evidence="2 3">SN-593</strain>
    </source>
</reference>
<feature type="compositionally biased region" description="Low complexity" evidence="1">
    <location>
        <begin position="229"/>
        <end position="262"/>
    </location>
</feature>
<sequence>MRAEGAVAAEFAYYFRSLLAALGERPGWYGVFAQRHPEDAAAYGSGRRLPPWDVVRTVLRDVAVNGGAADADPGEAGRAYALHRAAVVAEDALPGAADVLRARLDAAIRERDTAAARARAAARACEDADGRSGGAQGARLAHGLAWARDDLARASARCGELRERLLAAAGTDAGVGAAGAGGGRSEAAEVRRPTGARFAGAGGGSGGDGAGGGSGAGGAGGGNEGSGAGAPTPAPTRTRTWTRSSAPRGARFAGAPTAETLLPAPPVPAAGQAPSGARFAGAPRTRSAPAASAAPDPRWTGEAQAAAARLGALRRAGESGAAYLVLCAAAEGPADRIPYVVRELERTGLGADVATLLWEIAALPPEPLAEAAAALAGDGRGGDCLTLLRQAAARSPEDVAVVAETLHRAGRAGEAGELLETLARSRPAATAAAVARTRPSLAAPLLAAASRVSRPCHREISAALG</sequence>
<evidence type="ECO:0000313" key="3">
    <source>
        <dbReference type="Proteomes" id="UP000595703"/>
    </source>
</evidence>
<keyword evidence="3" id="KW-1185">Reference proteome</keyword>
<protein>
    <recommendedName>
        <fullName evidence="4">UL36 very large tegument protein</fullName>
    </recommendedName>
</protein>
<dbReference type="AlphaFoldDB" id="A0A7U3VRQ8"/>
<reference evidence="2 3" key="3">
    <citation type="journal article" date="2011" name="Nat. Chem. Biol.">
        <title>Reveromycin A biosynthesis uses RevG and RevJ for stereospecific spiroacetal formation.</title>
        <authorList>
            <person name="Takahashi S."/>
            <person name="Toyoda A."/>
            <person name="Sekiyama Y."/>
            <person name="Takagi H."/>
            <person name="Nogawa T."/>
            <person name="Uramoto M."/>
            <person name="Suzuki R."/>
            <person name="Koshino H."/>
            <person name="Kumano T."/>
            <person name="Panthee S."/>
            <person name="Dairi T."/>
            <person name="Ishikawa J."/>
            <person name="Ikeda H."/>
            <person name="Sakaki Y."/>
            <person name="Osada H."/>
        </authorList>
    </citation>
    <scope>NUCLEOTIDE SEQUENCE [LARGE SCALE GENOMIC DNA]</scope>
    <source>
        <strain evidence="2 3">SN-593</strain>
    </source>
</reference>
<dbReference type="EMBL" id="AP018365">
    <property type="protein sequence ID" value="BBB00955.1"/>
    <property type="molecule type" value="Genomic_DNA"/>
</dbReference>
<evidence type="ECO:0000313" key="2">
    <source>
        <dbReference type="EMBL" id="BBB00955.1"/>
    </source>
</evidence>
<name>A0A7U3VRQ8_9ACTN</name>
<feature type="compositionally biased region" description="Low complexity" evidence="1">
    <location>
        <begin position="269"/>
        <end position="300"/>
    </location>
</feature>
<feature type="region of interest" description="Disordered" evidence="1">
    <location>
        <begin position="196"/>
        <end position="300"/>
    </location>
</feature>
<dbReference type="KEGG" id="arev:RVR_8170"/>
<gene>
    <name evidence="2" type="ORF">RVR_8170</name>
</gene>